<name>A0A964RSJ1_9CLOT</name>
<accession>A0A964RSJ1</accession>
<feature type="transmembrane region" description="Helical" evidence="1">
    <location>
        <begin position="165"/>
        <end position="187"/>
    </location>
</feature>
<proteinExistence type="predicted"/>
<feature type="domain" description="Nucleoside transporter/FeoB GTPase Gate" evidence="2">
    <location>
        <begin position="42"/>
        <end position="154"/>
    </location>
</feature>
<keyword evidence="1" id="KW-1133">Transmembrane helix</keyword>
<gene>
    <name evidence="3" type="ORF">GKZ28_26165</name>
</gene>
<dbReference type="EMBL" id="WSRQ01000095">
    <property type="protein sequence ID" value="MVX67139.1"/>
    <property type="molecule type" value="Genomic_DNA"/>
</dbReference>
<dbReference type="Proteomes" id="UP000656077">
    <property type="component" value="Unassembled WGS sequence"/>
</dbReference>
<sequence length="191" mass="20443">MINYIWFVLIFFGVLVGLLSGNGEVISKAIVNSSGSTVTFVIELTGIMCFWCGVMKVAENSGLTEKISKLLKPILKLIFKEVAKDEKALGAIVMNLTANMMGLSNAATPFGIKAMEEMDRLNRDKGTASNDMALFLVLNATCIQLIPSTIISIRAACNSANAGVIILPTLVSTATAAIVGVVCCKILQRYF</sequence>
<comment type="caution">
    <text evidence="3">The sequence shown here is derived from an EMBL/GenBank/DDBJ whole genome shotgun (WGS) entry which is preliminary data.</text>
</comment>
<dbReference type="InterPro" id="IPR011642">
    <property type="entry name" value="Gate_dom"/>
</dbReference>
<evidence type="ECO:0000259" key="2">
    <source>
        <dbReference type="Pfam" id="PF07670"/>
    </source>
</evidence>
<dbReference type="AlphaFoldDB" id="A0A964RSJ1"/>
<feature type="transmembrane region" description="Helical" evidence="1">
    <location>
        <begin position="37"/>
        <end position="58"/>
    </location>
</feature>
<feature type="transmembrane region" description="Helical" evidence="1">
    <location>
        <begin position="133"/>
        <end position="153"/>
    </location>
</feature>
<organism evidence="3 4">
    <name type="scientific">Clostridium chromiireducens</name>
    <dbReference type="NCBI Taxonomy" id="225345"/>
    <lineage>
        <taxon>Bacteria</taxon>
        <taxon>Bacillati</taxon>
        <taxon>Bacillota</taxon>
        <taxon>Clostridia</taxon>
        <taxon>Eubacteriales</taxon>
        <taxon>Clostridiaceae</taxon>
        <taxon>Clostridium</taxon>
    </lineage>
</organism>
<evidence type="ECO:0000313" key="3">
    <source>
        <dbReference type="EMBL" id="MVX67139.1"/>
    </source>
</evidence>
<reference evidence="3" key="1">
    <citation type="submission" date="2019-12" db="EMBL/GenBank/DDBJ databases">
        <title>Microbes associate with the intestines of laboratory mice.</title>
        <authorList>
            <person name="Navarre W."/>
            <person name="Wong E."/>
        </authorList>
    </citation>
    <scope>NUCLEOTIDE SEQUENCE</scope>
    <source>
        <strain evidence="3">NM79_F5</strain>
    </source>
</reference>
<keyword evidence="1" id="KW-0812">Transmembrane</keyword>
<dbReference type="RefSeq" id="WP_160361584.1">
    <property type="nucleotide sequence ID" value="NZ_WSRQ01000095.1"/>
</dbReference>
<evidence type="ECO:0000313" key="4">
    <source>
        <dbReference type="Proteomes" id="UP000656077"/>
    </source>
</evidence>
<evidence type="ECO:0000256" key="1">
    <source>
        <dbReference type="SAM" id="Phobius"/>
    </source>
</evidence>
<keyword evidence="1" id="KW-0472">Membrane</keyword>
<protein>
    <submittedName>
        <fullName evidence="3">Spore maturation protein</fullName>
    </submittedName>
</protein>
<dbReference type="Pfam" id="PF07670">
    <property type="entry name" value="Gate"/>
    <property type="match status" value="1"/>
</dbReference>